<keyword evidence="8" id="KW-0675">Receptor</keyword>
<organism evidence="13 14">
    <name type="scientific">Brassicogethes aeneus</name>
    <name type="common">Rape pollen beetle</name>
    <name type="synonym">Meligethes aeneus</name>
    <dbReference type="NCBI Taxonomy" id="1431903"/>
    <lineage>
        <taxon>Eukaryota</taxon>
        <taxon>Metazoa</taxon>
        <taxon>Ecdysozoa</taxon>
        <taxon>Arthropoda</taxon>
        <taxon>Hexapoda</taxon>
        <taxon>Insecta</taxon>
        <taxon>Pterygota</taxon>
        <taxon>Neoptera</taxon>
        <taxon>Endopterygota</taxon>
        <taxon>Coleoptera</taxon>
        <taxon>Polyphaga</taxon>
        <taxon>Cucujiformia</taxon>
        <taxon>Nitidulidae</taxon>
        <taxon>Meligethinae</taxon>
        <taxon>Brassicogethes</taxon>
    </lineage>
</organism>
<dbReference type="InterPro" id="IPR051384">
    <property type="entry name" value="Mth_GPCR"/>
</dbReference>
<feature type="transmembrane region" description="Helical" evidence="10">
    <location>
        <begin position="291"/>
        <end position="312"/>
    </location>
</feature>
<feature type="transmembrane region" description="Helical" evidence="10">
    <location>
        <begin position="435"/>
        <end position="458"/>
    </location>
</feature>
<feature type="transmembrane region" description="Helical" evidence="10">
    <location>
        <begin position="540"/>
        <end position="555"/>
    </location>
</feature>
<evidence type="ECO:0000256" key="3">
    <source>
        <dbReference type="ARBA" id="ARBA00022692"/>
    </source>
</evidence>
<evidence type="ECO:0000256" key="4">
    <source>
        <dbReference type="ARBA" id="ARBA00022729"/>
    </source>
</evidence>
<keyword evidence="14" id="KW-1185">Reference proteome</keyword>
<keyword evidence="7 10" id="KW-0472">Membrane</keyword>
<dbReference type="PANTHER" id="PTHR47154:SF2">
    <property type="entry name" value="G-PROTEIN COUPLED RECEPTOR MTH-RELATED"/>
    <property type="match status" value="1"/>
</dbReference>
<dbReference type="AlphaFoldDB" id="A0A9P0FAN9"/>
<sequence length="636" mass="72582">MFVLKVFLLLSGLVAAQEVTHLDTTDFPENVTSLLARENQGQVQPSSILHISKELASPQLPGFDSSDLQFGPILVLSNYDLYLVMLEVEDSDTTGYFIEEEECPQYKVDVSVLSYFKEIRISSNIHSEKPLQEISNLCVYSNSYNNLVGSVRINVTESVSKYGNKTEILRLPKCCPVDHRLVENSCTPAVFDMDLRINIFNNNSTHYDDVPMNTDLFTVIPFYYPLSPSCQYSSEDPENFDKYDLLRNGSLITGTEILVQDRFCVETDDENTAVFVCVPETPKIAGLANTIYIILLFVSLACFIFVSVVYYLCFDSKQTHKQMFTCLAASMVFKYIFLIILYYKDYCSVLGYFVQFFEINAYIWLLLLCLDSIYLIYIFPEKGKRGRLYYYCAPAFILPLIIVLITIIVIESPNLPSGLIRVRENNECYLQETTVWLYTVPSALLIVLSIVCIVILIVKVRIVNKEQECEYDWVENKVRFNFLWRQGLIIIAVFTMSLIAIELNSYMELEGIVKSCDAVWSLQGVLFTLVTVAHGWRSQFILAVIMVIPLVNSYLNKKGLATNLGVAFHTIIAAEGLIVASIFCFSRIVQKELLKLLFPRKRERTNSLQDAYKELEKLQITTTAFTELNNTDNLTN</sequence>
<dbReference type="InterPro" id="IPR017981">
    <property type="entry name" value="GPCR_2-like_7TM"/>
</dbReference>
<evidence type="ECO:0000256" key="11">
    <source>
        <dbReference type="SAM" id="SignalP"/>
    </source>
</evidence>
<keyword evidence="5 10" id="KW-1133">Transmembrane helix</keyword>
<comment type="similarity">
    <text evidence="2">Belongs to the G-protein coupled receptor 2 family. Mth subfamily.</text>
</comment>
<dbReference type="PROSITE" id="PS50261">
    <property type="entry name" value="G_PROTEIN_RECEP_F2_4"/>
    <property type="match status" value="1"/>
</dbReference>
<feature type="transmembrane region" description="Helical" evidence="10">
    <location>
        <begin position="567"/>
        <end position="589"/>
    </location>
</feature>
<feature type="transmembrane region" description="Helical" evidence="10">
    <location>
        <begin position="349"/>
        <end position="376"/>
    </location>
</feature>
<keyword evidence="3 10" id="KW-0812">Transmembrane</keyword>
<dbReference type="InterPro" id="IPR023311">
    <property type="entry name" value="Methusela_ecto_dom_2"/>
</dbReference>
<feature type="chain" id="PRO_5040217085" description="G-protein coupled receptors family 2 profile 2 domain-containing protein" evidence="11">
    <location>
        <begin position="17"/>
        <end position="636"/>
    </location>
</feature>
<dbReference type="Proteomes" id="UP001154078">
    <property type="component" value="Chromosome 1"/>
</dbReference>
<evidence type="ECO:0000256" key="1">
    <source>
        <dbReference type="ARBA" id="ARBA00004127"/>
    </source>
</evidence>
<evidence type="ECO:0000256" key="8">
    <source>
        <dbReference type="ARBA" id="ARBA00023170"/>
    </source>
</evidence>
<dbReference type="EMBL" id="OV121132">
    <property type="protein sequence ID" value="CAH0548052.1"/>
    <property type="molecule type" value="Genomic_DNA"/>
</dbReference>
<feature type="transmembrane region" description="Helical" evidence="10">
    <location>
        <begin position="487"/>
        <end position="506"/>
    </location>
</feature>
<keyword evidence="6" id="KW-0297">G-protein coupled receptor</keyword>
<dbReference type="GO" id="GO:0008528">
    <property type="term" value="F:G protein-coupled peptide receptor activity"/>
    <property type="evidence" value="ECO:0007669"/>
    <property type="project" value="TreeGrafter"/>
</dbReference>
<gene>
    <name evidence="13" type="ORF">MELIAE_LOCUS1907</name>
</gene>
<evidence type="ECO:0000256" key="2">
    <source>
        <dbReference type="ARBA" id="ARBA00008979"/>
    </source>
</evidence>
<dbReference type="GO" id="GO:0012505">
    <property type="term" value="C:endomembrane system"/>
    <property type="evidence" value="ECO:0007669"/>
    <property type="project" value="UniProtKB-SubCell"/>
</dbReference>
<keyword evidence="4 11" id="KW-0732">Signal</keyword>
<evidence type="ECO:0000259" key="12">
    <source>
        <dbReference type="PROSITE" id="PS50261"/>
    </source>
</evidence>
<reference evidence="13" key="1">
    <citation type="submission" date="2021-12" db="EMBL/GenBank/DDBJ databases">
        <authorList>
            <person name="King R."/>
        </authorList>
    </citation>
    <scope>NUCLEOTIDE SEQUENCE</scope>
</reference>
<dbReference type="InterPro" id="IPR036272">
    <property type="entry name" value="Methuselah_N_sf"/>
</dbReference>
<feature type="transmembrane region" description="Helical" evidence="10">
    <location>
        <begin position="324"/>
        <end position="343"/>
    </location>
</feature>
<dbReference type="SUPFAM" id="SSF63877">
    <property type="entry name" value="Methuselah ectodomain"/>
    <property type="match status" value="1"/>
</dbReference>
<dbReference type="OrthoDB" id="5854379at2759"/>
<evidence type="ECO:0000256" key="5">
    <source>
        <dbReference type="ARBA" id="ARBA00022989"/>
    </source>
</evidence>
<evidence type="ECO:0000313" key="14">
    <source>
        <dbReference type="Proteomes" id="UP001154078"/>
    </source>
</evidence>
<protein>
    <recommendedName>
        <fullName evidence="12">G-protein coupled receptors family 2 profile 2 domain-containing protein</fullName>
    </recommendedName>
</protein>
<dbReference type="GO" id="GO:0005886">
    <property type="term" value="C:plasma membrane"/>
    <property type="evidence" value="ECO:0007669"/>
    <property type="project" value="TreeGrafter"/>
</dbReference>
<dbReference type="Gene3D" id="2.170.180.11">
    <property type="entry name" value="Methuselah ectodomain, domain 2"/>
    <property type="match status" value="1"/>
</dbReference>
<evidence type="ECO:0000256" key="6">
    <source>
        <dbReference type="ARBA" id="ARBA00023040"/>
    </source>
</evidence>
<evidence type="ECO:0000256" key="10">
    <source>
        <dbReference type="SAM" id="Phobius"/>
    </source>
</evidence>
<comment type="subcellular location">
    <subcellularLocation>
        <location evidence="1">Endomembrane system</location>
        <topology evidence="1">Multi-pass membrane protein</topology>
    </subcellularLocation>
</comment>
<dbReference type="GO" id="GO:0007166">
    <property type="term" value="P:cell surface receptor signaling pathway"/>
    <property type="evidence" value="ECO:0007669"/>
    <property type="project" value="InterPro"/>
</dbReference>
<keyword evidence="9" id="KW-0807">Transducer</keyword>
<evidence type="ECO:0000256" key="7">
    <source>
        <dbReference type="ARBA" id="ARBA00023136"/>
    </source>
</evidence>
<feature type="domain" description="G-protein coupled receptors family 2 profile 2" evidence="12">
    <location>
        <begin position="288"/>
        <end position="587"/>
    </location>
</feature>
<name>A0A9P0FAN9_BRAAE</name>
<evidence type="ECO:0000313" key="13">
    <source>
        <dbReference type="EMBL" id="CAH0548052.1"/>
    </source>
</evidence>
<accession>A0A9P0FAN9</accession>
<dbReference type="Gene3D" id="1.20.1070.10">
    <property type="entry name" value="Rhodopsin 7-helix transmembrane proteins"/>
    <property type="match status" value="1"/>
</dbReference>
<evidence type="ECO:0000256" key="9">
    <source>
        <dbReference type="ARBA" id="ARBA00023224"/>
    </source>
</evidence>
<feature type="transmembrane region" description="Helical" evidence="10">
    <location>
        <begin position="388"/>
        <end position="410"/>
    </location>
</feature>
<proteinExistence type="inferred from homology"/>
<dbReference type="PANTHER" id="PTHR47154">
    <property type="entry name" value="G-PROTEIN COUPLED RECEPTOR MTH-RELATED"/>
    <property type="match status" value="1"/>
</dbReference>
<feature type="signal peptide" evidence="11">
    <location>
        <begin position="1"/>
        <end position="16"/>
    </location>
</feature>